<gene>
    <name evidence="1" type="ORF">CEUTPL_LOCUS2785</name>
</gene>
<protein>
    <submittedName>
        <fullName evidence="1">Uncharacterized protein</fullName>
    </submittedName>
</protein>
<sequence>MNRRDAIIIHRLRIGLTRATHCYLMENGDPHLCEFCAGILTVDHIISECLQYTENRNNLNIGANYGENFSHTKIIKMLQYVKDINMYSQI</sequence>
<evidence type="ECO:0000313" key="2">
    <source>
        <dbReference type="Proteomes" id="UP001152799"/>
    </source>
</evidence>
<reference evidence="1" key="1">
    <citation type="submission" date="2022-01" db="EMBL/GenBank/DDBJ databases">
        <authorList>
            <person name="King R."/>
        </authorList>
    </citation>
    <scope>NUCLEOTIDE SEQUENCE</scope>
</reference>
<accession>A0A9N9MGX7</accession>
<keyword evidence="2" id="KW-1185">Reference proteome</keyword>
<name>A0A9N9MGX7_9CUCU</name>
<dbReference type="AlphaFoldDB" id="A0A9N9MGX7"/>
<dbReference type="OrthoDB" id="6774133at2759"/>
<dbReference type="EMBL" id="OU892287">
    <property type="protein sequence ID" value="CAG9762100.1"/>
    <property type="molecule type" value="Genomic_DNA"/>
</dbReference>
<dbReference type="Proteomes" id="UP001152799">
    <property type="component" value="Chromosome 11"/>
</dbReference>
<organism evidence="1 2">
    <name type="scientific">Ceutorhynchus assimilis</name>
    <name type="common">cabbage seed weevil</name>
    <dbReference type="NCBI Taxonomy" id="467358"/>
    <lineage>
        <taxon>Eukaryota</taxon>
        <taxon>Metazoa</taxon>
        <taxon>Ecdysozoa</taxon>
        <taxon>Arthropoda</taxon>
        <taxon>Hexapoda</taxon>
        <taxon>Insecta</taxon>
        <taxon>Pterygota</taxon>
        <taxon>Neoptera</taxon>
        <taxon>Endopterygota</taxon>
        <taxon>Coleoptera</taxon>
        <taxon>Polyphaga</taxon>
        <taxon>Cucujiformia</taxon>
        <taxon>Curculionidae</taxon>
        <taxon>Ceutorhynchinae</taxon>
        <taxon>Ceutorhynchus</taxon>
    </lineage>
</organism>
<evidence type="ECO:0000313" key="1">
    <source>
        <dbReference type="EMBL" id="CAG9762100.1"/>
    </source>
</evidence>
<proteinExistence type="predicted"/>